<reference evidence="1 2" key="1">
    <citation type="submission" date="2020-11" db="EMBL/GenBank/DDBJ databases">
        <authorList>
            <person name="Kim M.K."/>
        </authorList>
    </citation>
    <scope>NUCLEOTIDE SEQUENCE [LARGE SCALE GENOMIC DNA]</scope>
    <source>
        <strain evidence="1 2">BT662</strain>
    </source>
</reference>
<name>A0ABS0I554_9BACT</name>
<proteinExistence type="predicted"/>
<evidence type="ECO:0000313" key="1">
    <source>
        <dbReference type="EMBL" id="MBF9222076.1"/>
    </source>
</evidence>
<dbReference type="EMBL" id="JADQDM010000006">
    <property type="protein sequence ID" value="MBF9222076.1"/>
    <property type="molecule type" value="Genomic_DNA"/>
</dbReference>
<sequence>MKMLPLVLSAALVLSAVSQGRSQDIGPALDMSLMAGWTGNAAMHYDLEKRAAAAKGGRTATKTAAPSYAYRPSPAMREQTVARAVEKLKPTNPAGASALASVFGPGKNDYEQTYADIIKGTGLRATDAADALACYLLMGYAIVHNVQDDKAIGPSLAQGVRAQVAGILAQNPSLKPDDPVAAARFGEELKLQSVILQAGWQAAVKQNTLAAYQNTVGQSFRTSYGIDFNQLKLTTQGFAKR</sequence>
<keyword evidence="2" id="KW-1185">Reference proteome</keyword>
<protein>
    <recommendedName>
        <fullName evidence="3">DUF4919 domain-containing protein</fullName>
    </recommendedName>
</protein>
<dbReference type="Proteomes" id="UP000618931">
    <property type="component" value="Unassembled WGS sequence"/>
</dbReference>
<gene>
    <name evidence="1" type="ORF">I2H31_13290</name>
</gene>
<accession>A0ABS0I554</accession>
<comment type="caution">
    <text evidence="1">The sequence shown here is derived from an EMBL/GenBank/DDBJ whole genome shotgun (WGS) entry which is preliminary data.</text>
</comment>
<evidence type="ECO:0000313" key="2">
    <source>
        <dbReference type="Proteomes" id="UP000618931"/>
    </source>
</evidence>
<dbReference type="RefSeq" id="WP_196293530.1">
    <property type="nucleotide sequence ID" value="NZ_JADQDM010000006.1"/>
</dbReference>
<organism evidence="1 2">
    <name type="scientific">Hymenobacter ruricola</name>
    <dbReference type="NCBI Taxonomy" id="2791023"/>
    <lineage>
        <taxon>Bacteria</taxon>
        <taxon>Pseudomonadati</taxon>
        <taxon>Bacteroidota</taxon>
        <taxon>Cytophagia</taxon>
        <taxon>Cytophagales</taxon>
        <taxon>Hymenobacteraceae</taxon>
        <taxon>Hymenobacter</taxon>
    </lineage>
</organism>
<dbReference type="Pfam" id="PF20388">
    <property type="entry name" value="DUF6683"/>
    <property type="match status" value="1"/>
</dbReference>
<evidence type="ECO:0008006" key="3">
    <source>
        <dbReference type="Google" id="ProtNLM"/>
    </source>
</evidence>
<dbReference type="InterPro" id="IPR046505">
    <property type="entry name" value="DUF6683"/>
</dbReference>